<dbReference type="InterPro" id="IPR018087">
    <property type="entry name" value="Glyco_hydro_5_CS"/>
</dbReference>
<feature type="signal peptide" evidence="9">
    <location>
        <begin position="1"/>
        <end position="35"/>
    </location>
</feature>
<protein>
    <recommendedName>
        <fullName evidence="2">cellulase</fullName>
        <ecNumber evidence="2">3.2.1.4</ecNumber>
    </recommendedName>
</protein>
<evidence type="ECO:0000313" key="11">
    <source>
        <dbReference type="EMBL" id="CRL40747.1"/>
    </source>
</evidence>
<evidence type="ECO:0000256" key="5">
    <source>
        <dbReference type="ARBA" id="ARBA00023277"/>
    </source>
</evidence>
<dbReference type="SUPFAM" id="SSF51445">
    <property type="entry name" value="(Trans)glycosidases"/>
    <property type="match status" value="1"/>
</dbReference>
<dbReference type="EMBL" id="CVRR01000037">
    <property type="protein sequence ID" value="CRL40747.1"/>
    <property type="molecule type" value="Genomic_DNA"/>
</dbReference>
<evidence type="ECO:0000256" key="4">
    <source>
        <dbReference type="ARBA" id="ARBA00023001"/>
    </source>
</evidence>
<dbReference type="EC" id="3.2.1.4" evidence="2"/>
<dbReference type="OrthoDB" id="154460at2"/>
<dbReference type="PANTHER" id="PTHR34142">
    <property type="entry name" value="ENDO-BETA-1,4-GLUCANASE A"/>
    <property type="match status" value="1"/>
</dbReference>
<evidence type="ECO:0000256" key="1">
    <source>
        <dbReference type="ARBA" id="ARBA00000966"/>
    </source>
</evidence>
<proteinExistence type="inferred from homology"/>
<dbReference type="RefSeq" id="WP_055068311.1">
    <property type="nucleotide sequence ID" value="NZ_CP173697.1"/>
</dbReference>
<keyword evidence="3 8" id="KW-0378">Hydrolase</keyword>
<reference evidence="12" key="1">
    <citation type="submission" date="2015-05" db="EMBL/GenBank/DDBJ databases">
        <authorList>
            <consortium name="Pathogen Informatics"/>
        </authorList>
    </citation>
    <scope>NUCLEOTIDE SEQUENCE [LARGE SCALE GENOMIC DNA]</scope>
    <source>
        <strain evidence="12">M72</strain>
    </source>
</reference>
<keyword evidence="7" id="KW-0624">Polysaccharide degradation</keyword>
<evidence type="ECO:0000256" key="7">
    <source>
        <dbReference type="ARBA" id="ARBA00023326"/>
    </source>
</evidence>
<name>A0A0M6WVL0_9FIRM</name>
<sequence>MYFFNKKIKILRGFALVCVLALGLCLTGGLQIAEAKTTTYYDASAGRLHVKGTKLVDKKGHEVQLRGVSTHGLSWYPQYVNDKCFAQLHDKWGANVVRLAMYTEEYNGYCSGDAKNRSDLKKLIKKGVRLAKKHKMYVIVDWHILSDGNPNSHKKEAKAFFREMSREFKGYNNVIYEICNEPNNGTSWKEIKSYARSVISTIRKNDKKAVIVVGTPTWSQDVDQAAADPIKGDNIMYALHFYAATHKADLRNKMTAAINKGLPVFVTEYGICDASGNGAIDKKEADRWVQTMDEYGVSYIAWNLSNKQESSSIIKSSCSKVSGFKKSELSDEGKWLYHLLRKKAGLTK</sequence>
<comment type="catalytic activity">
    <reaction evidence="1">
        <text>Endohydrolysis of (1-&gt;4)-beta-D-glucosidic linkages in cellulose, lichenin and cereal beta-D-glucans.</text>
        <dbReference type="EC" id="3.2.1.4"/>
    </reaction>
</comment>
<keyword evidence="6 8" id="KW-0326">Glycosidase</keyword>
<keyword evidence="9" id="KW-0732">Signal</keyword>
<evidence type="ECO:0000256" key="2">
    <source>
        <dbReference type="ARBA" id="ARBA00012601"/>
    </source>
</evidence>
<accession>A0A0M6WVL0</accession>
<dbReference type="GO" id="GO:0030245">
    <property type="term" value="P:cellulose catabolic process"/>
    <property type="evidence" value="ECO:0007669"/>
    <property type="project" value="UniProtKB-KW"/>
</dbReference>
<evidence type="ECO:0000256" key="9">
    <source>
        <dbReference type="SAM" id="SignalP"/>
    </source>
</evidence>
<dbReference type="InterPro" id="IPR001547">
    <property type="entry name" value="Glyco_hydro_5"/>
</dbReference>
<feature type="domain" description="Glycoside hydrolase family 5" evidence="10">
    <location>
        <begin position="56"/>
        <end position="307"/>
    </location>
</feature>
<evidence type="ECO:0000256" key="8">
    <source>
        <dbReference type="RuleBase" id="RU361153"/>
    </source>
</evidence>
<keyword evidence="5" id="KW-0119">Carbohydrate metabolism</keyword>
<evidence type="ECO:0000313" key="12">
    <source>
        <dbReference type="Proteomes" id="UP000049979"/>
    </source>
</evidence>
<dbReference type="InterPro" id="IPR017853">
    <property type="entry name" value="GH"/>
</dbReference>
<organism evidence="11 12">
    <name type="scientific">Roseburia faecis</name>
    <dbReference type="NCBI Taxonomy" id="301302"/>
    <lineage>
        <taxon>Bacteria</taxon>
        <taxon>Bacillati</taxon>
        <taxon>Bacillota</taxon>
        <taxon>Clostridia</taxon>
        <taxon>Lachnospirales</taxon>
        <taxon>Lachnospiraceae</taxon>
        <taxon>Roseburia</taxon>
    </lineage>
</organism>
<evidence type="ECO:0000256" key="3">
    <source>
        <dbReference type="ARBA" id="ARBA00022801"/>
    </source>
</evidence>
<dbReference type="Pfam" id="PF00150">
    <property type="entry name" value="Cellulase"/>
    <property type="match status" value="1"/>
</dbReference>
<keyword evidence="4" id="KW-0136">Cellulose degradation</keyword>
<dbReference type="Proteomes" id="UP000049979">
    <property type="component" value="Unassembled WGS sequence"/>
</dbReference>
<evidence type="ECO:0000259" key="10">
    <source>
        <dbReference type="Pfam" id="PF00150"/>
    </source>
</evidence>
<evidence type="ECO:0000256" key="6">
    <source>
        <dbReference type="ARBA" id="ARBA00023295"/>
    </source>
</evidence>
<dbReference type="PANTHER" id="PTHR34142:SF1">
    <property type="entry name" value="GLYCOSIDE HYDROLASE FAMILY 5 DOMAIN-CONTAINING PROTEIN"/>
    <property type="match status" value="1"/>
</dbReference>
<comment type="similarity">
    <text evidence="8">Belongs to the glycosyl hydrolase 5 (cellulase A) family.</text>
</comment>
<dbReference type="PROSITE" id="PS00659">
    <property type="entry name" value="GLYCOSYL_HYDROL_F5"/>
    <property type="match status" value="1"/>
</dbReference>
<dbReference type="Gene3D" id="3.20.20.80">
    <property type="entry name" value="Glycosidases"/>
    <property type="match status" value="1"/>
</dbReference>
<feature type="chain" id="PRO_5005806799" description="cellulase" evidence="9">
    <location>
        <begin position="36"/>
        <end position="348"/>
    </location>
</feature>
<dbReference type="GO" id="GO:0008810">
    <property type="term" value="F:cellulase activity"/>
    <property type="evidence" value="ECO:0007669"/>
    <property type="project" value="UniProtKB-EC"/>
</dbReference>
<gene>
    <name evidence="11" type="ORF">M72_10311</name>
</gene>
<dbReference type="AlphaFoldDB" id="A0A0M6WVL0"/>
<keyword evidence="12" id="KW-1185">Reference proteome</keyword>
<dbReference type="STRING" id="301302.ERS852420_02372"/>